<name>A0A538U172_UNCEI</name>
<protein>
    <submittedName>
        <fullName evidence="2">Cell envelope integrity protein CreD</fullName>
    </submittedName>
</protein>
<feature type="transmembrane region" description="Helical" evidence="1">
    <location>
        <begin position="348"/>
        <end position="366"/>
    </location>
</feature>
<evidence type="ECO:0000313" key="3">
    <source>
        <dbReference type="Proteomes" id="UP000319771"/>
    </source>
</evidence>
<accession>A0A538U172</accession>
<keyword evidence="1" id="KW-0472">Membrane</keyword>
<keyword evidence="1" id="KW-1133">Transmembrane helix</keyword>
<dbReference type="EMBL" id="VBPB01000292">
    <property type="protein sequence ID" value="TMQ69655.1"/>
    <property type="molecule type" value="Genomic_DNA"/>
</dbReference>
<evidence type="ECO:0000313" key="2">
    <source>
        <dbReference type="EMBL" id="TMQ69655.1"/>
    </source>
</evidence>
<dbReference type="Pfam" id="PF06123">
    <property type="entry name" value="CreD"/>
    <property type="match status" value="1"/>
</dbReference>
<gene>
    <name evidence="2" type="primary">creD</name>
    <name evidence="2" type="ORF">E6K81_14400</name>
</gene>
<proteinExistence type="predicted"/>
<comment type="caution">
    <text evidence="2">The sequence shown here is derived from an EMBL/GenBank/DDBJ whole genome shotgun (WGS) entry which is preliminary data.</text>
</comment>
<dbReference type="NCBIfam" id="NF008712">
    <property type="entry name" value="PRK11715.1-1"/>
    <property type="match status" value="1"/>
</dbReference>
<keyword evidence="1" id="KW-0812">Transmembrane</keyword>
<dbReference type="PANTHER" id="PTHR30092">
    <property type="entry name" value="INNER MEMBRANE PROTEIN CRED"/>
    <property type="match status" value="1"/>
</dbReference>
<reference evidence="2 3" key="1">
    <citation type="journal article" date="2019" name="Nat. Microbiol.">
        <title>Mediterranean grassland soil C-N compound turnover is dependent on rainfall and depth, and is mediated by genomically divergent microorganisms.</title>
        <authorList>
            <person name="Diamond S."/>
            <person name="Andeer P.F."/>
            <person name="Li Z."/>
            <person name="Crits-Christoph A."/>
            <person name="Burstein D."/>
            <person name="Anantharaman K."/>
            <person name="Lane K.R."/>
            <person name="Thomas B.C."/>
            <person name="Pan C."/>
            <person name="Northen T.R."/>
            <person name="Banfield J.F."/>
        </authorList>
    </citation>
    <scope>NUCLEOTIDE SEQUENCE [LARGE SCALE GENOMIC DNA]</scope>
    <source>
        <strain evidence="2">WS_11</strain>
    </source>
</reference>
<dbReference type="PANTHER" id="PTHR30092:SF0">
    <property type="entry name" value="INNER MEMBRANE PROTEIN CRED"/>
    <property type="match status" value="1"/>
</dbReference>
<feature type="transmembrane region" description="Helical" evidence="1">
    <location>
        <begin position="324"/>
        <end position="342"/>
    </location>
</feature>
<evidence type="ECO:0000256" key="1">
    <source>
        <dbReference type="SAM" id="Phobius"/>
    </source>
</evidence>
<organism evidence="2 3">
    <name type="scientific">Eiseniibacteriota bacterium</name>
    <dbReference type="NCBI Taxonomy" id="2212470"/>
    <lineage>
        <taxon>Bacteria</taxon>
        <taxon>Candidatus Eiseniibacteriota</taxon>
    </lineage>
</organism>
<feature type="transmembrane region" description="Helical" evidence="1">
    <location>
        <begin position="294"/>
        <end position="312"/>
    </location>
</feature>
<dbReference type="AlphaFoldDB" id="A0A538U172"/>
<dbReference type="PIRSF" id="PIRSF004548">
    <property type="entry name" value="CreD"/>
    <property type="match status" value="1"/>
</dbReference>
<feature type="transmembrane region" description="Helical" evidence="1">
    <location>
        <begin position="378"/>
        <end position="395"/>
    </location>
</feature>
<feature type="transmembrane region" description="Helical" evidence="1">
    <location>
        <begin position="401"/>
        <end position="419"/>
    </location>
</feature>
<dbReference type="GO" id="GO:0005886">
    <property type="term" value="C:plasma membrane"/>
    <property type="evidence" value="ECO:0007669"/>
    <property type="project" value="TreeGrafter"/>
</dbReference>
<dbReference type="InterPro" id="IPR010364">
    <property type="entry name" value="Uncharacterised_IM_CreD"/>
</dbReference>
<sequence length="436" mass="47086">MRNQAVVKLFVLSLLLGLSLIPLGLIWGVVADRARYRDRVVGDVAQSSARAQLLFGPILVIETPTRRIGSASDSTVHRQERVVLPESLNIGSDVRVESRQRGIYRVPVYRAMTHLRATFATPAPAEVEPGYAAVGPARARLAFGVSDPRGLRVVPIVRLGDTPLPVSPQTDLAWVGPGFSAALDLPGGRPSWDVDARLELTGTDHLGFVPLGANTDVTMDGDWPHPGFTGGFSPDERRIAPKGFHARWRVSRFATGVPSAIAARERVDQFGPQGNDLSVRFVQPVDVYQQSERAVKYGILFVALTFVAFFLFETLRRLAIHPIQYGLVAAALAIFFLLLVSLSEHLPFAMAYGVAGGACAGLLTFYTGHMLGSSGRGIGFGALLATLYGLLYVILQSEDYALLLGALLLFGALGVVMIATRRVNWYRLNEAPTGGS</sequence>
<dbReference type="Proteomes" id="UP000319771">
    <property type="component" value="Unassembled WGS sequence"/>
</dbReference>